<dbReference type="InterPro" id="IPR041095">
    <property type="entry name" value="EFG_II"/>
</dbReference>
<protein>
    <recommendedName>
        <fullName evidence="9">Translation elongation factor EFTu-like domain-containing protein</fullName>
    </recommendedName>
</protein>
<dbReference type="CDD" id="cd03699">
    <property type="entry name" value="EF4_II"/>
    <property type="match status" value="1"/>
</dbReference>
<comment type="similarity">
    <text evidence="1">Belongs to the TRAFAC class translation factor GTPase superfamily. Classic translation factor GTPase family. LepA subfamily.</text>
</comment>
<dbReference type="GO" id="GO:0005525">
    <property type="term" value="F:GTP binding"/>
    <property type="evidence" value="ECO:0007669"/>
    <property type="project" value="UniProtKB-KW"/>
</dbReference>
<dbReference type="InterPro" id="IPR006297">
    <property type="entry name" value="EF-4"/>
</dbReference>
<dbReference type="PANTHER" id="PTHR43512:SF4">
    <property type="entry name" value="TRANSLATION FACTOR GUF1 HOMOLOG, CHLOROPLASTIC"/>
    <property type="match status" value="1"/>
</dbReference>
<evidence type="ECO:0000259" key="7">
    <source>
        <dbReference type="Pfam" id="PF14492"/>
    </source>
</evidence>
<evidence type="ECO:0000256" key="1">
    <source>
        <dbReference type="ARBA" id="ARBA00005454"/>
    </source>
</evidence>
<reference evidence="8" key="1">
    <citation type="journal article" date="2014" name="Front. Microbiol.">
        <title>High frequency of phylogenetically diverse reductive dehalogenase-homologous genes in deep subseafloor sedimentary metagenomes.</title>
        <authorList>
            <person name="Kawai M."/>
            <person name="Futagami T."/>
            <person name="Toyoda A."/>
            <person name="Takaki Y."/>
            <person name="Nishi S."/>
            <person name="Hori S."/>
            <person name="Arai W."/>
            <person name="Tsubouchi T."/>
            <person name="Morono Y."/>
            <person name="Uchiyama I."/>
            <person name="Ito T."/>
            <person name="Fujiyama A."/>
            <person name="Inagaki F."/>
            <person name="Takami H."/>
        </authorList>
    </citation>
    <scope>NUCLEOTIDE SEQUENCE</scope>
    <source>
        <strain evidence="8">Expedition CK06-06</strain>
    </source>
</reference>
<dbReference type="SUPFAM" id="SSF54980">
    <property type="entry name" value="EF-G C-terminal domain-like"/>
    <property type="match status" value="1"/>
</dbReference>
<dbReference type="Gene3D" id="3.30.70.240">
    <property type="match status" value="1"/>
</dbReference>
<evidence type="ECO:0000256" key="4">
    <source>
        <dbReference type="ARBA" id="ARBA00022801"/>
    </source>
</evidence>
<dbReference type="SUPFAM" id="SSF50447">
    <property type="entry name" value="Translation proteins"/>
    <property type="match status" value="1"/>
</dbReference>
<dbReference type="Gene3D" id="3.30.70.870">
    <property type="entry name" value="Elongation Factor G (Translational Gtpase), domain 3"/>
    <property type="match status" value="1"/>
</dbReference>
<dbReference type="InterPro" id="IPR009000">
    <property type="entry name" value="Transl_B-barrel_sf"/>
</dbReference>
<proteinExistence type="inferred from homology"/>
<keyword evidence="2" id="KW-0472">Membrane</keyword>
<gene>
    <name evidence="8" type="ORF">S01H1_20622</name>
</gene>
<dbReference type="Gene3D" id="3.40.50.300">
    <property type="entry name" value="P-loop containing nucleotide triphosphate hydrolases"/>
    <property type="match status" value="1"/>
</dbReference>
<dbReference type="AlphaFoldDB" id="X0T5P5"/>
<accession>X0T5P5</accession>
<sequence>VQEISQLLKINQEEILKISAKQGINIEKVFEAIIKRIPSPTGSPESPLRALIFDSHYDSYKGAIAYVRIVDGQIKRGDKIMMLASDAQVEAIEAGIFKPHLTKIDYLKAGEIGYLATGLKDVSQCRVGDTIGTVPEGQSLKALPGYQEPEPMVFASFYPVEADDYDLLKDGLAKLKLNDASLQYEPEFVQGLGRGFRGGFLGMLHLEIVLERLKREYGLSLVVTSPSVNYQVITKSPEEKRFISSPADFPEINKIKAIEEPWLSLEIITPRANS</sequence>
<evidence type="ECO:0000313" key="8">
    <source>
        <dbReference type="EMBL" id="GAF88519.1"/>
    </source>
</evidence>
<keyword evidence="4" id="KW-0378">Hydrolase</keyword>
<dbReference type="PANTHER" id="PTHR43512">
    <property type="entry name" value="TRANSLATION FACTOR GUF1-RELATED"/>
    <property type="match status" value="1"/>
</dbReference>
<keyword evidence="5" id="KW-0342">GTP-binding</keyword>
<dbReference type="Gene3D" id="2.40.30.10">
    <property type="entry name" value="Translation factors"/>
    <property type="match status" value="1"/>
</dbReference>
<dbReference type="GO" id="GO:0045727">
    <property type="term" value="P:positive regulation of translation"/>
    <property type="evidence" value="ECO:0007669"/>
    <property type="project" value="TreeGrafter"/>
</dbReference>
<dbReference type="EMBL" id="BARS01011311">
    <property type="protein sequence ID" value="GAF88519.1"/>
    <property type="molecule type" value="Genomic_DNA"/>
</dbReference>
<evidence type="ECO:0000256" key="3">
    <source>
        <dbReference type="ARBA" id="ARBA00022741"/>
    </source>
</evidence>
<dbReference type="InterPro" id="IPR027417">
    <property type="entry name" value="P-loop_NTPase"/>
</dbReference>
<keyword evidence="3" id="KW-0547">Nucleotide-binding</keyword>
<feature type="domain" description="Translation elongation factor EFTu-like" evidence="6">
    <location>
        <begin position="62"/>
        <end position="131"/>
    </location>
</feature>
<dbReference type="FunFam" id="2.40.30.10:FF:000015">
    <property type="entry name" value="Translation factor GUF1, mitochondrial"/>
    <property type="match status" value="1"/>
</dbReference>
<dbReference type="InterPro" id="IPR004161">
    <property type="entry name" value="EFTu-like_2"/>
</dbReference>
<dbReference type="Pfam" id="PF14492">
    <property type="entry name" value="EFG_III"/>
    <property type="match status" value="1"/>
</dbReference>
<evidence type="ECO:0000256" key="5">
    <source>
        <dbReference type="ARBA" id="ARBA00023134"/>
    </source>
</evidence>
<dbReference type="InterPro" id="IPR035647">
    <property type="entry name" value="EFG_III/V"/>
</dbReference>
<evidence type="ECO:0008006" key="9">
    <source>
        <dbReference type="Google" id="ProtNLM"/>
    </source>
</evidence>
<name>X0T5P5_9ZZZZ</name>
<feature type="non-terminal residue" evidence="8">
    <location>
        <position position="1"/>
    </location>
</feature>
<dbReference type="GO" id="GO:0016787">
    <property type="term" value="F:hydrolase activity"/>
    <property type="evidence" value="ECO:0007669"/>
    <property type="project" value="UniProtKB-KW"/>
</dbReference>
<evidence type="ECO:0000259" key="6">
    <source>
        <dbReference type="Pfam" id="PF03144"/>
    </source>
</evidence>
<feature type="non-terminal residue" evidence="8">
    <location>
        <position position="274"/>
    </location>
</feature>
<dbReference type="Pfam" id="PF03144">
    <property type="entry name" value="GTP_EFTU_D2"/>
    <property type="match status" value="1"/>
</dbReference>
<keyword evidence="2" id="KW-1003">Cell membrane</keyword>
<feature type="domain" description="Elongation Factor G" evidence="7">
    <location>
        <begin position="149"/>
        <end position="223"/>
    </location>
</feature>
<evidence type="ECO:0000256" key="2">
    <source>
        <dbReference type="ARBA" id="ARBA00022475"/>
    </source>
</evidence>
<organism evidence="8">
    <name type="scientific">marine sediment metagenome</name>
    <dbReference type="NCBI Taxonomy" id="412755"/>
    <lineage>
        <taxon>unclassified sequences</taxon>
        <taxon>metagenomes</taxon>
        <taxon>ecological metagenomes</taxon>
    </lineage>
</organism>
<comment type="caution">
    <text evidence="8">The sequence shown here is derived from an EMBL/GenBank/DDBJ whole genome shotgun (WGS) entry which is preliminary data.</text>
</comment>
<dbReference type="GO" id="GO:0043022">
    <property type="term" value="F:ribosome binding"/>
    <property type="evidence" value="ECO:0007669"/>
    <property type="project" value="TreeGrafter"/>
</dbReference>